<dbReference type="AlphaFoldDB" id="A0AAP2UR76"/>
<sequence>MSHAGTYLKPMLIQCALAELKDKKCPYFKKI</sequence>
<evidence type="ECO:0000313" key="2">
    <source>
        <dbReference type="Proteomes" id="UP001203972"/>
    </source>
</evidence>
<dbReference type="EMBL" id="JAKTMA010000047">
    <property type="protein sequence ID" value="MCR0235024.1"/>
    <property type="molecule type" value="Genomic_DNA"/>
</dbReference>
<organism evidence="1 2">
    <name type="scientific">Clostridium innocuum</name>
    <dbReference type="NCBI Taxonomy" id="1522"/>
    <lineage>
        <taxon>Bacteria</taxon>
        <taxon>Bacillati</taxon>
        <taxon>Bacillota</taxon>
        <taxon>Clostridia</taxon>
        <taxon>Eubacteriales</taxon>
        <taxon>Clostridiaceae</taxon>
        <taxon>Clostridium</taxon>
    </lineage>
</organism>
<name>A0AAP2UR76_CLOIN</name>
<dbReference type="Proteomes" id="UP001203972">
    <property type="component" value="Unassembled WGS sequence"/>
</dbReference>
<gene>
    <name evidence="1" type="ORF">MKC95_19840</name>
</gene>
<evidence type="ECO:0000313" key="1">
    <source>
        <dbReference type="EMBL" id="MCR0235024.1"/>
    </source>
</evidence>
<protein>
    <submittedName>
        <fullName evidence="1">Uncharacterized protein</fullName>
    </submittedName>
</protein>
<dbReference type="RefSeq" id="WP_257333103.1">
    <property type="nucleotide sequence ID" value="NZ_QVEV01000046.1"/>
</dbReference>
<reference evidence="1" key="1">
    <citation type="journal article" date="2022" name="Clin. Infect. Dis.">
        <title>Association between Clostridium innocuum and antibiotic-associated diarrhea in adults and children: A cross-sectional study and comparative genomics analysis.</title>
        <authorList>
            <person name="Cherny K.E."/>
            <person name="Muscat E.B."/>
            <person name="Balaji A."/>
            <person name="Mukherjee J."/>
            <person name="Ozer E.A."/>
            <person name="Angarone M.P."/>
            <person name="Hauser A.R."/>
            <person name="Sichel J.S."/>
            <person name="Amponsah E."/>
            <person name="Kociolek L.K."/>
        </authorList>
    </citation>
    <scope>NUCLEOTIDE SEQUENCE</scope>
    <source>
        <strain evidence="1">NU1-AC-029v</strain>
    </source>
</reference>
<accession>A0AAP2UR76</accession>
<proteinExistence type="predicted"/>
<comment type="caution">
    <text evidence="1">The sequence shown here is derived from an EMBL/GenBank/DDBJ whole genome shotgun (WGS) entry which is preliminary data.</text>
</comment>